<protein>
    <submittedName>
        <fullName evidence="6">Gluconokinase</fullName>
    </submittedName>
</protein>
<dbReference type="InterPro" id="IPR050406">
    <property type="entry name" value="FGGY_Carb_Kinase"/>
</dbReference>
<name>A0A0B0IGC9_9BACI</name>
<dbReference type="InterPro" id="IPR000577">
    <property type="entry name" value="Carb_kinase_FGGY"/>
</dbReference>
<dbReference type="CDD" id="cd07770">
    <property type="entry name" value="ASKHA_NBD_FGGY_GntK"/>
    <property type="match status" value="1"/>
</dbReference>
<dbReference type="InterPro" id="IPR043129">
    <property type="entry name" value="ATPase_NBD"/>
</dbReference>
<reference evidence="6 7" key="1">
    <citation type="submission" date="2014-09" db="EMBL/GenBank/DDBJ databases">
        <title>Genome sequencing and annotation of Bacillus Okhensis strain Kh10-101T.</title>
        <authorList>
            <person name="Prakash J.S."/>
        </authorList>
    </citation>
    <scope>NUCLEOTIDE SEQUENCE [LARGE SCALE GENOMIC DNA]</scope>
    <source>
        <strain evidence="7">Kh10-101T</strain>
    </source>
</reference>
<dbReference type="Pfam" id="PF02782">
    <property type="entry name" value="FGGY_C"/>
    <property type="match status" value="1"/>
</dbReference>
<dbReference type="InterPro" id="IPR018484">
    <property type="entry name" value="FGGY_N"/>
</dbReference>
<dbReference type="STRING" id="333138.LQ50_19375"/>
<evidence type="ECO:0000313" key="7">
    <source>
        <dbReference type="Proteomes" id="UP000030832"/>
    </source>
</evidence>
<dbReference type="GO" id="GO:0005975">
    <property type="term" value="P:carbohydrate metabolic process"/>
    <property type="evidence" value="ECO:0007669"/>
    <property type="project" value="InterPro"/>
</dbReference>
<organism evidence="6 7">
    <name type="scientific">Halalkalibacter okhensis</name>
    <dbReference type="NCBI Taxonomy" id="333138"/>
    <lineage>
        <taxon>Bacteria</taxon>
        <taxon>Bacillati</taxon>
        <taxon>Bacillota</taxon>
        <taxon>Bacilli</taxon>
        <taxon>Bacillales</taxon>
        <taxon>Bacillaceae</taxon>
        <taxon>Halalkalibacter</taxon>
    </lineage>
</organism>
<dbReference type="GO" id="GO:0016301">
    <property type="term" value="F:kinase activity"/>
    <property type="evidence" value="ECO:0007669"/>
    <property type="project" value="UniProtKB-KW"/>
</dbReference>
<dbReference type="RefSeq" id="WP_034631975.1">
    <property type="nucleotide sequence ID" value="NZ_JRJU01000031.1"/>
</dbReference>
<dbReference type="PANTHER" id="PTHR43095">
    <property type="entry name" value="SUGAR KINASE"/>
    <property type="match status" value="1"/>
</dbReference>
<dbReference type="eggNOG" id="COG1070">
    <property type="taxonomic scope" value="Bacteria"/>
</dbReference>
<dbReference type="Pfam" id="PF00370">
    <property type="entry name" value="FGGY_N"/>
    <property type="match status" value="1"/>
</dbReference>
<dbReference type="AlphaFoldDB" id="A0A0B0IGC9"/>
<evidence type="ECO:0000259" key="5">
    <source>
        <dbReference type="Pfam" id="PF02782"/>
    </source>
</evidence>
<dbReference type="InterPro" id="IPR018485">
    <property type="entry name" value="FGGY_C"/>
</dbReference>
<evidence type="ECO:0000259" key="4">
    <source>
        <dbReference type="Pfam" id="PF00370"/>
    </source>
</evidence>
<evidence type="ECO:0000256" key="2">
    <source>
        <dbReference type="ARBA" id="ARBA00022679"/>
    </source>
</evidence>
<accession>A0A0B0IGC9</accession>
<comment type="caution">
    <text evidence="6">The sequence shown here is derived from an EMBL/GenBank/DDBJ whole genome shotgun (WGS) entry which is preliminary data.</text>
</comment>
<dbReference type="Gene3D" id="3.30.420.40">
    <property type="match status" value="2"/>
</dbReference>
<feature type="domain" description="Carbohydrate kinase FGGY C-terminal" evidence="5">
    <location>
        <begin position="259"/>
        <end position="453"/>
    </location>
</feature>
<keyword evidence="7" id="KW-1185">Reference proteome</keyword>
<evidence type="ECO:0000313" key="6">
    <source>
        <dbReference type="EMBL" id="KHF38726.1"/>
    </source>
</evidence>
<dbReference type="OrthoDB" id="9805576at2"/>
<gene>
    <name evidence="6" type="ORF">LQ50_19375</name>
</gene>
<dbReference type="PANTHER" id="PTHR43095:SF2">
    <property type="entry name" value="GLUCONOKINASE"/>
    <property type="match status" value="1"/>
</dbReference>
<keyword evidence="3 6" id="KW-0418">Kinase</keyword>
<dbReference type="PIRSF" id="PIRSF000538">
    <property type="entry name" value="GlpK"/>
    <property type="match status" value="1"/>
</dbReference>
<feature type="domain" description="Carbohydrate kinase FGGY N-terminal" evidence="4">
    <location>
        <begin position="6"/>
        <end position="249"/>
    </location>
</feature>
<dbReference type="Proteomes" id="UP000030832">
    <property type="component" value="Unassembled WGS sequence"/>
</dbReference>
<dbReference type="SUPFAM" id="SSF53067">
    <property type="entry name" value="Actin-like ATPase domain"/>
    <property type="match status" value="2"/>
</dbReference>
<comment type="similarity">
    <text evidence="1">Belongs to the FGGY kinase family.</text>
</comment>
<sequence length="510" mass="55965">MTEKKYVLALDIGTTSAKAVLFQRNGRVVAEDENAYPVYHSHPSWVEQDPLEIEQAAINAISGAVQKSGISHREIICVGISSAMHSLICMNDQHEAISPSITWADGRSVEQANYLKQTDGKDIYLNTGTPIHPMSPLVKLIWMKETHYQPYLNAAKFVSIKEFLLQKWFGKYIVDYAIASATGLFNIHTFTWDQLALSSAGITADQLSEPVPSTAICQGLTTELAERLSLPQDIPFVIGSSDGPLANLGIGAINPGDVAITVGTSGAIRQMASKPQTDDLQEIFCYGVTKDLWIMGGPTNNGGNVFYWLKEVFGEVEVERALASNENPYDLLTALAKGVNPGADGLLFLPFLNGERAPYWDADARGSFIGLTQSHQKQHMIRAGLEGVIFSIYSIGEALERLAGKPSNIFASGGFARSPLWLQILTDIFGHDVQVPVSHQSSAWGAAWFGLYALGEVSSLAAIKEDIPMKEAFVPHAVNHARYQELYRTYSELYFALKPHFHKLSAFQRV</sequence>
<keyword evidence="2" id="KW-0808">Transferase</keyword>
<evidence type="ECO:0000256" key="1">
    <source>
        <dbReference type="ARBA" id="ARBA00009156"/>
    </source>
</evidence>
<evidence type="ECO:0000256" key="3">
    <source>
        <dbReference type="ARBA" id="ARBA00022777"/>
    </source>
</evidence>
<proteinExistence type="inferred from homology"/>
<dbReference type="EMBL" id="JRJU01000031">
    <property type="protein sequence ID" value="KHF38726.1"/>
    <property type="molecule type" value="Genomic_DNA"/>
</dbReference>